<dbReference type="EMBL" id="CP011859">
    <property type="protein sequence ID" value="AQY22254.1"/>
    <property type="molecule type" value="Genomic_DNA"/>
</dbReference>
<accession>A0A1S7DT17</accession>
<organism evidence="1 2">
    <name type="scientific">Riemerella anatipestifer</name>
    <name type="common">Moraxella anatipestifer</name>
    <dbReference type="NCBI Taxonomy" id="34085"/>
    <lineage>
        <taxon>Bacteria</taxon>
        <taxon>Pseudomonadati</taxon>
        <taxon>Bacteroidota</taxon>
        <taxon>Flavobacteriia</taxon>
        <taxon>Flavobacteriales</taxon>
        <taxon>Weeksellaceae</taxon>
        <taxon>Riemerella</taxon>
    </lineage>
</organism>
<dbReference type="AlphaFoldDB" id="A0A1S7DT17"/>
<evidence type="ECO:0000313" key="2">
    <source>
        <dbReference type="Proteomes" id="UP000189883"/>
    </source>
</evidence>
<dbReference type="Proteomes" id="UP000189883">
    <property type="component" value="Chromosome"/>
</dbReference>
<proteinExistence type="predicted"/>
<gene>
    <name evidence="1" type="ORF">AB406_1307</name>
</gene>
<name>A0A1S7DT17_RIEAN</name>
<reference evidence="1 2" key="1">
    <citation type="submission" date="2015-06" db="EMBL/GenBank/DDBJ databases">
        <title>R. anatipestifer strain HXb2 is the most virulent strain so far, and the genome sequence would help us uncover the pathogenesis.</title>
        <authorList>
            <person name="Hu Q."/>
            <person name="Qi J."/>
            <person name="Bo H."/>
            <person name="Liu G."/>
            <person name="Tao M."/>
            <person name="Ding Y."/>
            <person name="Xue Y."/>
        </authorList>
    </citation>
    <scope>NUCLEOTIDE SEQUENCE [LARGE SCALE GENOMIC DNA]</scope>
    <source>
        <strain evidence="1 2">HXb2</strain>
    </source>
</reference>
<evidence type="ECO:0000313" key="1">
    <source>
        <dbReference type="EMBL" id="AQY22254.1"/>
    </source>
</evidence>
<protein>
    <submittedName>
        <fullName evidence="1">Uncharacterized protein</fullName>
    </submittedName>
</protein>
<sequence>MFEEGKFTSQFYGIGHYEIGSGFETEITLHCKSKNFNEGLLIRTYFENKILEKPRIILNADMNHYYEKID</sequence>